<keyword evidence="4" id="KW-1185">Reference proteome</keyword>
<gene>
    <name evidence="3" type="ORF">E3T23_02780</name>
</gene>
<evidence type="ECO:0000259" key="2">
    <source>
        <dbReference type="Pfam" id="PF03457"/>
    </source>
</evidence>
<dbReference type="OrthoDB" id="5107558at2"/>
<dbReference type="InterPro" id="IPR005114">
    <property type="entry name" value="Helicase_assoc"/>
</dbReference>
<name>A0A4R8XWP4_9MICO</name>
<dbReference type="Proteomes" id="UP000298433">
    <property type="component" value="Unassembled WGS sequence"/>
</dbReference>
<proteinExistence type="predicted"/>
<accession>A0A4R8XWP4</accession>
<feature type="region of interest" description="Disordered" evidence="1">
    <location>
        <begin position="1"/>
        <end position="20"/>
    </location>
</feature>
<evidence type="ECO:0000313" key="3">
    <source>
        <dbReference type="EMBL" id="TFC83311.1"/>
    </source>
</evidence>
<evidence type="ECO:0000313" key="4">
    <source>
        <dbReference type="Proteomes" id="UP000298433"/>
    </source>
</evidence>
<organism evidence="3 4">
    <name type="scientific">Cryobacterium cheniae</name>
    <dbReference type="NCBI Taxonomy" id="1259262"/>
    <lineage>
        <taxon>Bacteria</taxon>
        <taxon>Bacillati</taxon>
        <taxon>Actinomycetota</taxon>
        <taxon>Actinomycetes</taxon>
        <taxon>Micrococcales</taxon>
        <taxon>Microbacteriaceae</taxon>
        <taxon>Cryobacterium</taxon>
    </lineage>
</organism>
<feature type="domain" description="Helicase-associated" evidence="2">
    <location>
        <begin position="147"/>
        <end position="208"/>
    </location>
</feature>
<dbReference type="AlphaFoldDB" id="A0A4R8XWP4"/>
<sequence length="218" mass="24621">MSSPTPHDVRVGKGPMPEQSPVELLHAEYELLHRRRPSALTPDQRRSLAFFDAELASLRTGKSPANVPRDVAGWVRNLFALESFVRSEGRLPRENRRLPGGAISTEERQRAHSVRAQRRAFAAGCLCTYQARRLLCIPEFSFHPLKDKWQANCAAYAQFTATHGDAPKLRSADPSERTLAGWAAKTRLAYRVDKLSPSRVETLTGLDFWTWGTRDLRE</sequence>
<dbReference type="EMBL" id="SOGN01000016">
    <property type="protein sequence ID" value="TFC83311.1"/>
    <property type="molecule type" value="Genomic_DNA"/>
</dbReference>
<dbReference type="Pfam" id="PF03457">
    <property type="entry name" value="HA"/>
    <property type="match status" value="1"/>
</dbReference>
<protein>
    <recommendedName>
        <fullName evidence="2">Helicase-associated domain-containing protein</fullName>
    </recommendedName>
</protein>
<comment type="caution">
    <text evidence="3">The sequence shown here is derived from an EMBL/GenBank/DDBJ whole genome shotgun (WGS) entry which is preliminary data.</text>
</comment>
<reference evidence="3 4" key="1">
    <citation type="submission" date="2019-03" db="EMBL/GenBank/DDBJ databases">
        <title>Genomics of glacier-inhabiting Cryobacterium strains.</title>
        <authorList>
            <person name="Liu Q."/>
            <person name="Xin Y.-H."/>
        </authorList>
    </citation>
    <scope>NUCLEOTIDE SEQUENCE [LARGE SCALE GENOMIC DNA]</scope>
    <source>
        <strain evidence="3 4">TMT2-48-2</strain>
    </source>
</reference>
<evidence type="ECO:0000256" key="1">
    <source>
        <dbReference type="SAM" id="MobiDB-lite"/>
    </source>
</evidence>
<dbReference type="Gene3D" id="6.10.140.530">
    <property type="match status" value="1"/>
</dbReference>